<evidence type="ECO:0000313" key="1">
    <source>
        <dbReference type="EMBL" id="JAV64579.1"/>
    </source>
</evidence>
<sequence length="146" mass="17337">MPRRKWMRYRALRVKMSRMKHQVPTDEARITRRSTRERRIPTRMHDYDMGFMTALAAGHLPNEIPQSFEEAVQDEGWSMAIKEEISNLERNKTWSSVRTPVEENIIESRWVFTRKTVEGGVTKKARLVAKGFQQEDTYEETIYSRS</sequence>
<reference evidence="1" key="1">
    <citation type="journal article" date="2016" name="Sci. Rep.">
        <title>Molecular characterization of firefly nuptial gifts: a multi-omics approach sheds light on postcopulatory sexual selection.</title>
        <authorList>
            <person name="Al-Wathiqui N."/>
            <person name="Fallon T.R."/>
            <person name="South A."/>
            <person name="Weng J.K."/>
            <person name="Lewis S.M."/>
        </authorList>
    </citation>
    <scope>NUCLEOTIDE SEQUENCE</scope>
</reference>
<protein>
    <submittedName>
        <fullName evidence="1">Uncharacterized protein</fullName>
    </submittedName>
</protein>
<dbReference type="EMBL" id="GEZM01074375">
    <property type="protein sequence ID" value="JAV64579.1"/>
    <property type="molecule type" value="Transcribed_RNA"/>
</dbReference>
<accession>A0A1Y1KT50</accession>
<proteinExistence type="predicted"/>
<organism evidence="1">
    <name type="scientific">Photinus pyralis</name>
    <name type="common">Common eastern firefly</name>
    <name type="synonym">Lampyris pyralis</name>
    <dbReference type="NCBI Taxonomy" id="7054"/>
    <lineage>
        <taxon>Eukaryota</taxon>
        <taxon>Metazoa</taxon>
        <taxon>Ecdysozoa</taxon>
        <taxon>Arthropoda</taxon>
        <taxon>Hexapoda</taxon>
        <taxon>Insecta</taxon>
        <taxon>Pterygota</taxon>
        <taxon>Neoptera</taxon>
        <taxon>Endopterygota</taxon>
        <taxon>Coleoptera</taxon>
        <taxon>Polyphaga</taxon>
        <taxon>Elateriformia</taxon>
        <taxon>Elateroidea</taxon>
        <taxon>Lampyridae</taxon>
        <taxon>Lampyrinae</taxon>
        <taxon>Photinus</taxon>
    </lineage>
</organism>
<name>A0A1Y1KT50_PHOPY</name>
<dbReference type="AlphaFoldDB" id="A0A1Y1KT50"/>